<name>A0A009QIA3_ACIBA</name>
<protein>
    <submittedName>
        <fullName evidence="2">Sulfite reductase domain protein</fullName>
    </submittedName>
</protein>
<gene>
    <name evidence="2" type="ORF">J506_2325</name>
</gene>
<evidence type="ECO:0000256" key="1">
    <source>
        <dbReference type="SAM" id="Phobius"/>
    </source>
</evidence>
<dbReference type="EMBL" id="JEXD01000018">
    <property type="protein sequence ID" value="EXC07002.1"/>
    <property type="molecule type" value="Genomic_DNA"/>
</dbReference>
<feature type="transmembrane region" description="Helical" evidence="1">
    <location>
        <begin position="14"/>
        <end position="41"/>
    </location>
</feature>
<organism evidence="2 3">
    <name type="scientific">Acinetobacter baumannii 625974</name>
    <dbReference type="NCBI Taxonomy" id="1310607"/>
    <lineage>
        <taxon>Bacteria</taxon>
        <taxon>Pseudomonadati</taxon>
        <taxon>Pseudomonadota</taxon>
        <taxon>Gammaproteobacteria</taxon>
        <taxon>Moraxellales</taxon>
        <taxon>Moraxellaceae</taxon>
        <taxon>Acinetobacter</taxon>
        <taxon>Acinetobacter calcoaceticus/baumannii complex</taxon>
    </lineage>
</organism>
<accession>A0A009QIA3</accession>
<evidence type="ECO:0000313" key="3">
    <source>
        <dbReference type="Proteomes" id="UP000021108"/>
    </source>
</evidence>
<dbReference type="Proteomes" id="UP000021108">
    <property type="component" value="Unassembled WGS sequence"/>
</dbReference>
<proteinExistence type="predicted"/>
<reference evidence="2 3" key="1">
    <citation type="submission" date="2014-02" db="EMBL/GenBank/DDBJ databases">
        <title>Comparative genomics and transcriptomics to identify genetic mechanisms underlying the emergence of carbapenem resistant Acinetobacter baumannii (CRAb).</title>
        <authorList>
            <person name="Harris A.D."/>
            <person name="Johnson K.J."/>
            <person name="George J."/>
            <person name="Shefchek K."/>
            <person name="Daugherty S.C."/>
            <person name="Parankush S."/>
            <person name="Sadzewicz L."/>
            <person name="Tallon L."/>
            <person name="Sengamalay N."/>
            <person name="Hazen T.H."/>
            <person name="Rasko D.A."/>
        </authorList>
    </citation>
    <scope>NUCLEOTIDE SEQUENCE [LARGE SCALE GENOMIC DNA]</scope>
    <source>
        <strain evidence="2 3">625974</strain>
    </source>
</reference>
<evidence type="ECO:0000313" key="2">
    <source>
        <dbReference type="EMBL" id="EXC07002.1"/>
    </source>
</evidence>
<dbReference type="PATRIC" id="fig|1310607.3.peg.2255"/>
<keyword evidence="1" id="KW-1133">Transmembrane helix</keyword>
<dbReference type="AlphaFoldDB" id="A0A009QIA3"/>
<keyword evidence="1" id="KW-0472">Membrane</keyword>
<comment type="caution">
    <text evidence="2">The sequence shown here is derived from an EMBL/GenBank/DDBJ whole genome shotgun (WGS) entry which is preliminary data.</text>
</comment>
<sequence length="52" mass="5888">MIGQKVYKSESNNLIMFIAVSLVLGLSLPVFGFSILFKLFIFAMRKYIPSKS</sequence>
<keyword evidence="1" id="KW-0812">Transmembrane</keyword>